<organism evidence="3">
    <name type="scientific">marine sediment metagenome</name>
    <dbReference type="NCBI Taxonomy" id="412755"/>
    <lineage>
        <taxon>unclassified sequences</taxon>
        <taxon>metagenomes</taxon>
        <taxon>ecological metagenomes</taxon>
    </lineage>
</organism>
<comment type="caution">
    <text evidence="3">The sequence shown here is derived from an EMBL/GenBank/DDBJ whole genome shotgun (WGS) entry which is preliminary data.</text>
</comment>
<protein>
    <submittedName>
        <fullName evidence="3">Uncharacterized protein</fullName>
    </submittedName>
</protein>
<dbReference type="EMBL" id="BARU01003706">
    <property type="protein sequence ID" value="GAH26532.1"/>
    <property type="molecule type" value="Genomic_DNA"/>
</dbReference>
<feature type="region of interest" description="Disordered" evidence="1">
    <location>
        <begin position="32"/>
        <end position="56"/>
    </location>
</feature>
<reference evidence="3" key="1">
    <citation type="journal article" date="2014" name="Front. Microbiol.">
        <title>High frequency of phylogenetically diverse reductive dehalogenase-homologous genes in deep subseafloor sedimentary metagenomes.</title>
        <authorList>
            <person name="Kawai M."/>
            <person name="Futagami T."/>
            <person name="Toyoda A."/>
            <person name="Takaki Y."/>
            <person name="Nishi S."/>
            <person name="Hori S."/>
            <person name="Arai W."/>
            <person name="Tsubouchi T."/>
            <person name="Morono Y."/>
            <person name="Uchiyama I."/>
            <person name="Ito T."/>
            <person name="Fujiyama A."/>
            <person name="Inagaki F."/>
            <person name="Takami H."/>
        </authorList>
    </citation>
    <scope>NUCLEOTIDE SEQUENCE</scope>
    <source>
        <strain evidence="3">Expedition CK06-06</strain>
    </source>
</reference>
<evidence type="ECO:0000313" key="3">
    <source>
        <dbReference type="EMBL" id="GAH26532.1"/>
    </source>
</evidence>
<feature type="non-terminal residue" evidence="3">
    <location>
        <position position="56"/>
    </location>
</feature>
<evidence type="ECO:0000256" key="2">
    <source>
        <dbReference type="SAM" id="Phobius"/>
    </source>
</evidence>
<proteinExistence type="predicted"/>
<feature type="transmembrane region" description="Helical" evidence="2">
    <location>
        <begin position="6"/>
        <end position="27"/>
    </location>
</feature>
<accession>X1E1Z0</accession>
<keyword evidence="2" id="KW-0812">Transmembrane</keyword>
<dbReference type="AlphaFoldDB" id="X1E1Z0"/>
<keyword evidence="2" id="KW-0472">Membrane</keyword>
<name>X1E1Z0_9ZZZZ</name>
<gene>
    <name evidence="3" type="ORF">S03H2_07856</name>
</gene>
<evidence type="ECO:0000256" key="1">
    <source>
        <dbReference type="SAM" id="MobiDB-lite"/>
    </source>
</evidence>
<sequence>MDIRKVLFIGKLALVLVLGYIVIRTVLLPKHKEKSSTPASALGGSAAHENEATGSP</sequence>
<keyword evidence="2" id="KW-1133">Transmembrane helix</keyword>